<dbReference type="OrthoDB" id="10536624at2759"/>
<dbReference type="AlphaFoldDB" id="A0A1B7MIR1"/>
<dbReference type="InParanoid" id="A0A1B7MIR1"/>
<accession>A0A1B7MIR1</accession>
<feature type="region of interest" description="Disordered" evidence="1">
    <location>
        <begin position="1"/>
        <end position="40"/>
    </location>
</feature>
<reference evidence="2 3" key="1">
    <citation type="submission" date="2016-06" db="EMBL/GenBank/DDBJ databases">
        <title>Comparative genomics of the ectomycorrhizal sister species Rhizopogon vinicolor and Rhizopogon vesiculosus (Basidiomycota: Boletales) reveals a divergence of the mating type B locus.</title>
        <authorList>
            <consortium name="DOE Joint Genome Institute"/>
            <person name="Mujic A.B."/>
            <person name="Kuo A."/>
            <person name="Tritt A."/>
            <person name="Lipzen A."/>
            <person name="Chen C."/>
            <person name="Johnson J."/>
            <person name="Sharma A."/>
            <person name="Barry K."/>
            <person name="Grigoriev I.V."/>
            <person name="Spatafora J.W."/>
        </authorList>
    </citation>
    <scope>NUCLEOTIDE SEQUENCE [LARGE SCALE GENOMIC DNA]</scope>
    <source>
        <strain evidence="2 3">AM-OR11-026</strain>
    </source>
</reference>
<evidence type="ECO:0000313" key="2">
    <source>
        <dbReference type="EMBL" id="OAX32479.1"/>
    </source>
</evidence>
<dbReference type="EMBL" id="KV448997">
    <property type="protein sequence ID" value="OAX32479.1"/>
    <property type="molecule type" value="Genomic_DNA"/>
</dbReference>
<organism evidence="2 3">
    <name type="scientific">Rhizopogon vinicolor AM-OR11-026</name>
    <dbReference type="NCBI Taxonomy" id="1314800"/>
    <lineage>
        <taxon>Eukaryota</taxon>
        <taxon>Fungi</taxon>
        <taxon>Dikarya</taxon>
        <taxon>Basidiomycota</taxon>
        <taxon>Agaricomycotina</taxon>
        <taxon>Agaricomycetes</taxon>
        <taxon>Agaricomycetidae</taxon>
        <taxon>Boletales</taxon>
        <taxon>Suillineae</taxon>
        <taxon>Rhizopogonaceae</taxon>
        <taxon>Rhizopogon</taxon>
    </lineage>
</organism>
<name>A0A1B7MIR1_9AGAM</name>
<evidence type="ECO:0000313" key="3">
    <source>
        <dbReference type="Proteomes" id="UP000092154"/>
    </source>
</evidence>
<feature type="region of interest" description="Disordered" evidence="1">
    <location>
        <begin position="80"/>
        <end position="150"/>
    </location>
</feature>
<keyword evidence="3" id="KW-1185">Reference proteome</keyword>
<feature type="compositionally biased region" description="Basic and acidic residues" evidence="1">
    <location>
        <begin position="132"/>
        <end position="145"/>
    </location>
</feature>
<feature type="non-terminal residue" evidence="2">
    <location>
        <position position="1"/>
    </location>
</feature>
<evidence type="ECO:0008006" key="4">
    <source>
        <dbReference type="Google" id="ProtNLM"/>
    </source>
</evidence>
<protein>
    <recommendedName>
        <fullName evidence="4">Zn(2)-C6 fungal-type domain-containing protein</fullName>
    </recommendedName>
</protein>
<dbReference type="Proteomes" id="UP000092154">
    <property type="component" value="Unassembled WGS sequence"/>
</dbReference>
<gene>
    <name evidence="2" type="ORF">K503DRAFT_805197</name>
</gene>
<sequence>EYNADKTVNEVGDDSAGESGDQLEPRETRSSAKRRASGKGVTVIYEPPCDKCSRTLRKQVCQGWAGEKCFPCRKGHKVCSLTSKPPAQPPNQRSVSLTLDPPPKASASKCSTSSRRKGKGVIKSTAVGSSSARRERQLKSSEEGLKSMASSLFNQAEELRLLREEEFGGS</sequence>
<proteinExistence type="predicted"/>
<evidence type="ECO:0000256" key="1">
    <source>
        <dbReference type="SAM" id="MobiDB-lite"/>
    </source>
</evidence>
<feature type="compositionally biased region" description="Polar residues" evidence="1">
    <location>
        <begin position="80"/>
        <end position="97"/>
    </location>
</feature>